<evidence type="ECO:0000313" key="1">
    <source>
        <dbReference type="EMBL" id="SVC51876.1"/>
    </source>
</evidence>
<dbReference type="EMBL" id="UINC01095633">
    <property type="protein sequence ID" value="SVC51876.1"/>
    <property type="molecule type" value="Genomic_DNA"/>
</dbReference>
<reference evidence="1" key="1">
    <citation type="submission" date="2018-05" db="EMBL/GenBank/DDBJ databases">
        <authorList>
            <person name="Lanie J.A."/>
            <person name="Ng W.-L."/>
            <person name="Kazmierczak K.M."/>
            <person name="Andrzejewski T.M."/>
            <person name="Davidsen T.M."/>
            <person name="Wayne K.J."/>
            <person name="Tettelin H."/>
            <person name="Glass J.I."/>
            <person name="Rusch D."/>
            <person name="Podicherti R."/>
            <person name="Tsui H.-C.T."/>
            <person name="Winkler M.E."/>
        </authorList>
    </citation>
    <scope>NUCLEOTIDE SEQUENCE</scope>
</reference>
<dbReference type="AlphaFoldDB" id="A0A382MT15"/>
<gene>
    <name evidence="1" type="ORF">METZ01_LOCUS304730</name>
</gene>
<feature type="non-terminal residue" evidence="1">
    <location>
        <position position="30"/>
    </location>
</feature>
<protein>
    <submittedName>
        <fullName evidence="1">Uncharacterized protein</fullName>
    </submittedName>
</protein>
<name>A0A382MT15_9ZZZZ</name>
<proteinExistence type="predicted"/>
<organism evidence="1">
    <name type="scientific">marine metagenome</name>
    <dbReference type="NCBI Taxonomy" id="408172"/>
    <lineage>
        <taxon>unclassified sequences</taxon>
        <taxon>metagenomes</taxon>
        <taxon>ecological metagenomes</taxon>
    </lineage>
</organism>
<accession>A0A382MT15</accession>
<sequence>MLGSRQFCMLLTLFVCVSSISFATQEEEVR</sequence>